<feature type="transmembrane region" description="Helical" evidence="2">
    <location>
        <begin position="71"/>
        <end position="89"/>
    </location>
</feature>
<dbReference type="Pfam" id="PF11139">
    <property type="entry name" value="SfLAP"/>
    <property type="match status" value="1"/>
</dbReference>
<dbReference type="RefSeq" id="WP_076815231.1">
    <property type="nucleotide sequence ID" value="NZ_MOMC01000015.1"/>
</dbReference>
<feature type="region of interest" description="Disordered" evidence="1">
    <location>
        <begin position="99"/>
        <end position="133"/>
    </location>
</feature>
<gene>
    <name evidence="3" type="ORF">BL253_08435</name>
</gene>
<comment type="caution">
    <text evidence="3">The sequence shown here is derived from an EMBL/GenBank/DDBJ whole genome shotgun (WGS) entry which is preliminary data.</text>
</comment>
<sequence length="245" mass="25715">MTSALPLAIVAGIYPLGLAIVVRYLGDPPSLRHAFAYLGGAATVTVGAGVAIVVTLRLAELPGRQERTLSAGLQTFLGAALLLLALWVARHRATAIHRPSRGAEAASQEADRSDRSDRSDAARAPTPQENVGGLGAAGTRTIFLVGVTTYLPSAFYIAALRNLAEAHSGVGITILSMFVCAALVLLMVELPIALRLLAPRQTGRILAAYNAWMNRHGWNIVLLIATASGLYFLANGVVELLTSGQ</sequence>
<evidence type="ECO:0008006" key="5">
    <source>
        <dbReference type="Google" id="ProtNLM"/>
    </source>
</evidence>
<protein>
    <recommendedName>
        <fullName evidence="5">GAP family protein</fullName>
    </recommendedName>
</protein>
<feature type="transmembrane region" description="Helical" evidence="2">
    <location>
        <begin position="37"/>
        <end position="59"/>
    </location>
</feature>
<dbReference type="EMBL" id="MOMC01000015">
    <property type="protein sequence ID" value="ONH31683.1"/>
    <property type="molecule type" value="Genomic_DNA"/>
</dbReference>
<keyword evidence="2" id="KW-0472">Membrane</keyword>
<dbReference type="STRING" id="1834516.BL253_08435"/>
<keyword evidence="2" id="KW-0812">Transmembrane</keyword>
<name>A0A1V2IER1_9ACTN</name>
<proteinExistence type="predicted"/>
<dbReference type="OrthoDB" id="3212369at2"/>
<organism evidence="3 4">
    <name type="scientific">Pseudofrankia asymbiotica</name>
    <dbReference type="NCBI Taxonomy" id="1834516"/>
    <lineage>
        <taxon>Bacteria</taxon>
        <taxon>Bacillati</taxon>
        <taxon>Actinomycetota</taxon>
        <taxon>Actinomycetes</taxon>
        <taxon>Frankiales</taxon>
        <taxon>Frankiaceae</taxon>
        <taxon>Pseudofrankia</taxon>
    </lineage>
</organism>
<feature type="transmembrane region" description="Helical" evidence="2">
    <location>
        <begin position="172"/>
        <end position="197"/>
    </location>
</feature>
<dbReference type="AlphaFoldDB" id="A0A1V2IER1"/>
<keyword evidence="4" id="KW-1185">Reference proteome</keyword>
<evidence type="ECO:0000256" key="1">
    <source>
        <dbReference type="SAM" id="MobiDB-lite"/>
    </source>
</evidence>
<feature type="transmembrane region" description="Helical" evidence="2">
    <location>
        <begin position="142"/>
        <end position="160"/>
    </location>
</feature>
<feature type="transmembrane region" description="Helical" evidence="2">
    <location>
        <begin position="6"/>
        <end position="25"/>
    </location>
</feature>
<evidence type="ECO:0000313" key="4">
    <source>
        <dbReference type="Proteomes" id="UP000188929"/>
    </source>
</evidence>
<evidence type="ECO:0000256" key="2">
    <source>
        <dbReference type="SAM" id="Phobius"/>
    </source>
</evidence>
<feature type="transmembrane region" description="Helical" evidence="2">
    <location>
        <begin position="218"/>
        <end position="238"/>
    </location>
</feature>
<evidence type="ECO:0000313" key="3">
    <source>
        <dbReference type="EMBL" id="ONH31683.1"/>
    </source>
</evidence>
<accession>A0A1V2IER1</accession>
<dbReference type="Proteomes" id="UP000188929">
    <property type="component" value="Unassembled WGS sequence"/>
</dbReference>
<keyword evidence="2" id="KW-1133">Transmembrane helix</keyword>
<reference evidence="4" key="1">
    <citation type="submission" date="2016-10" db="EMBL/GenBank/DDBJ databases">
        <title>Frankia sp. NRRL B-16386 Genome sequencing.</title>
        <authorList>
            <person name="Ghodhbane-Gtari F."/>
            <person name="Swanson E."/>
            <person name="Gueddou A."/>
            <person name="Hezbri K."/>
            <person name="Ktari K."/>
            <person name="Nouioui I."/>
            <person name="Morris K."/>
            <person name="Simpson S."/>
            <person name="Abebe-Akele F."/>
            <person name="Thomas K."/>
            <person name="Gtari M."/>
            <person name="Tisa L.S."/>
        </authorList>
    </citation>
    <scope>NUCLEOTIDE SEQUENCE [LARGE SCALE GENOMIC DNA]</scope>
    <source>
        <strain evidence="4">NRRL B-16386</strain>
    </source>
</reference>
<feature type="compositionally biased region" description="Basic and acidic residues" evidence="1">
    <location>
        <begin position="109"/>
        <end position="121"/>
    </location>
</feature>
<dbReference type="InterPro" id="IPR021315">
    <property type="entry name" value="Gap/Sap"/>
</dbReference>